<reference evidence="1 2" key="1">
    <citation type="journal article" date="2024" name="IMA Fungus">
        <title>IMA Genome - F19 : A genome assembly and annotation guide to empower mycologists, including annotated draft genome sequences of Ceratocystis pirilliformis, Diaporthe australafricana, Fusarium ophioides, Paecilomyces lecythidis, and Sporothrix stenoceras.</title>
        <authorList>
            <person name="Aylward J."/>
            <person name="Wilson A.M."/>
            <person name="Visagie C.M."/>
            <person name="Spraker J."/>
            <person name="Barnes I."/>
            <person name="Buitendag C."/>
            <person name="Ceriani C."/>
            <person name="Del Mar Angel L."/>
            <person name="du Plessis D."/>
            <person name="Fuchs T."/>
            <person name="Gasser K."/>
            <person name="Kramer D."/>
            <person name="Li W."/>
            <person name="Munsamy K."/>
            <person name="Piso A."/>
            <person name="Price J.L."/>
            <person name="Sonnekus B."/>
            <person name="Thomas C."/>
            <person name="van der Nest A."/>
            <person name="van Dijk A."/>
            <person name="van Heerden A."/>
            <person name="van Vuuren N."/>
            <person name="Yilmaz N."/>
            <person name="Duong T.A."/>
            <person name="van der Merwe N.A."/>
            <person name="Wingfield M.J."/>
            <person name="Wingfield B.D."/>
        </authorList>
    </citation>
    <scope>NUCLEOTIDE SEQUENCE [LARGE SCALE GENOMIC DNA]</scope>
    <source>
        <strain evidence="1 2">CMW 18300</strain>
    </source>
</reference>
<evidence type="ECO:0000313" key="1">
    <source>
        <dbReference type="EMBL" id="KAL1857099.1"/>
    </source>
</evidence>
<keyword evidence="2" id="KW-1185">Reference proteome</keyword>
<dbReference type="EMBL" id="JAWRVE010000115">
    <property type="protein sequence ID" value="KAL1857099.1"/>
    <property type="molecule type" value="Genomic_DNA"/>
</dbReference>
<comment type="caution">
    <text evidence="1">The sequence shown here is derived from an EMBL/GenBank/DDBJ whole genome shotgun (WGS) entry which is preliminary data.</text>
</comment>
<evidence type="ECO:0008006" key="3">
    <source>
        <dbReference type="Google" id="ProtNLM"/>
    </source>
</evidence>
<protein>
    <recommendedName>
        <fullName evidence="3">Orc1-like AAA ATPase domain-containing protein</fullName>
    </recommendedName>
</protein>
<organism evidence="1 2">
    <name type="scientific">Diaporthe australafricana</name>
    <dbReference type="NCBI Taxonomy" id="127596"/>
    <lineage>
        <taxon>Eukaryota</taxon>
        <taxon>Fungi</taxon>
        <taxon>Dikarya</taxon>
        <taxon>Ascomycota</taxon>
        <taxon>Pezizomycotina</taxon>
        <taxon>Sordariomycetes</taxon>
        <taxon>Sordariomycetidae</taxon>
        <taxon>Diaporthales</taxon>
        <taxon>Diaporthaceae</taxon>
        <taxon>Diaporthe</taxon>
    </lineage>
</organism>
<gene>
    <name evidence="1" type="ORF">Daus18300_010442</name>
</gene>
<name>A0ABR3WA97_9PEZI</name>
<proteinExistence type="predicted"/>
<sequence length="448" mass="50805">MYRTRRIERLVISLYIKHAKFFCHFMTWYSSSSRRFTTSLRTDFYSKEVKQRVKEIRDVAKEVEREASLCTQLCAQRTGRRVQLLPTTHESVQIAEFYHDKTVQYIDKCLEIWAQNIGQQCQVYTVDFIENRMYRAEVSDAKKLNAHRHSILNRSLHLPEEPELGIADSSSQEASGMKHLGVAESVPCSNMHTRAGLEEACRSLQKYLVDLNSGEEDGGGMSAPSASAVSGLIVIRLKDWMASPKSDFLWIVGLTFPYDNEARRATQHIKQISREARLPCVSFSADVVTVAPEHPEERQTRQMALLVAMLYSLVQQLSTFVPSTFEDSYDLEGAVQQLDGRKMSLQKALEVIGVLLRHRTPLLLVILDGLDQLDDDETTPYLRELFEILHGKGPDSRLKVLLGSQGYLLSGANFEVEEQVDCAMLPKMRGGRARPDGRLLSEIDSIAM</sequence>
<accession>A0ABR3WA97</accession>
<dbReference type="Proteomes" id="UP001583177">
    <property type="component" value="Unassembled WGS sequence"/>
</dbReference>
<evidence type="ECO:0000313" key="2">
    <source>
        <dbReference type="Proteomes" id="UP001583177"/>
    </source>
</evidence>